<gene>
    <name evidence="1" type="ORF">CY34DRAFT_66163</name>
</gene>
<organism evidence="1 2">
    <name type="scientific">Suillus luteus UH-Slu-Lm8-n1</name>
    <dbReference type="NCBI Taxonomy" id="930992"/>
    <lineage>
        <taxon>Eukaryota</taxon>
        <taxon>Fungi</taxon>
        <taxon>Dikarya</taxon>
        <taxon>Basidiomycota</taxon>
        <taxon>Agaricomycotina</taxon>
        <taxon>Agaricomycetes</taxon>
        <taxon>Agaricomycetidae</taxon>
        <taxon>Boletales</taxon>
        <taxon>Suillineae</taxon>
        <taxon>Suillaceae</taxon>
        <taxon>Suillus</taxon>
    </lineage>
</organism>
<dbReference type="AlphaFoldDB" id="A0A0C9ZQJ8"/>
<sequence>HRNLGRSRARSIARAWPTSVRLRRSATPFCCGESCTVNCRSMPCSRRYLLNSL</sequence>
<feature type="non-terminal residue" evidence="1">
    <location>
        <position position="53"/>
    </location>
</feature>
<dbReference type="HOGENOM" id="CLU_3074542_0_0_1"/>
<name>A0A0C9ZQJ8_9AGAM</name>
<reference evidence="1 2" key="1">
    <citation type="submission" date="2014-04" db="EMBL/GenBank/DDBJ databases">
        <authorList>
            <consortium name="DOE Joint Genome Institute"/>
            <person name="Kuo A."/>
            <person name="Ruytinx J."/>
            <person name="Rineau F."/>
            <person name="Colpaert J."/>
            <person name="Kohler A."/>
            <person name="Nagy L.G."/>
            <person name="Floudas D."/>
            <person name="Copeland A."/>
            <person name="Barry K.W."/>
            <person name="Cichocki N."/>
            <person name="Veneault-Fourrey C."/>
            <person name="LaButti K."/>
            <person name="Lindquist E.A."/>
            <person name="Lipzen A."/>
            <person name="Lundell T."/>
            <person name="Morin E."/>
            <person name="Murat C."/>
            <person name="Sun H."/>
            <person name="Tunlid A."/>
            <person name="Henrissat B."/>
            <person name="Grigoriev I.V."/>
            <person name="Hibbett D.S."/>
            <person name="Martin F."/>
            <person name="Nordberg H.P."/>
            <person name="Cantor M.N."/>
            <person name="Hua S.X."/>
        </authorList>
    </citation>
    <scope>NUCLEOTIDE SEQUENCE [LARGE SCALE GENOMIC DNA]</scope>
    <source>
        <strain evidence="1 2">UH-Slu-Lm8-n1</strain>
    </source>
</reference>
<dbReference type="EMBL" id="KN836862">
    <property type="protein sequence ID" value="KIK31571.1"/>
    <property type="molecule type" value="Genomic_DNA"/>
</dbReference>
<feature type="non-terminal residue" evidence="1">
    <location>
        <position position="1"/>
    </location>
</feature>
<evidence type="ECO:0000313" key="1">
    <source>
        <dbReference type="EMBL" id="KIK31571.1"/>
    </source>
</evidence>
<reference evidence="2" key="2">
    <citation type="submission" date="2015-01" db="EMBL/GenBank/DDBJ databases">
        <title>Evolutionary Origins and Diversification of the Mycorrhizal Mutualists.</title>
        <authorList>
            <consortium name="DOE Joint Genome Institute"/>
            <consortium name="Mycorrhizal Genomics Consortium"/>
            <person name="Kohler A."/>
            <person name="Kuo A."/>
            <person name="Nagy L.G."/>
            <person name="Floudas D."/>
            <person name="Copeland A."/>
            <person name="Barry K.W."/>
            <person name="Cichocki N."/>
            <person name="Veneault-Fourrey C."/>
            <person name="LaButti K."/>
            <person name="Lindquist E.A."/>
            <person name="Lipzen A."/>
            <person name="Lundell T."/>
            <person name="Morin E."/>
            <person name="Murat C."/>
            <person name="Riley R."/>
            <person name="Ohm R."/>
            <person name="Sun H."/>
            <person name="Tunlid A."/>
            <person name="Henrissat B."/>
            <person name="Grigoriev I.V."/>
            <person name="Hibbett D.S."/>
            <person name="Martin F."/>
        </authorList>
    </citation>
    <scope>NUCLEOTIDE SEQUENCE [LARGE SCALE GENOMIC DNA]</scope>
    <source>
        <strain evidence="2">UH-Slu-Lm8-n1</strain>
    </source>
</reference>
<proteinExistence type="predicted"/>
<dbReference type="Proteomes" id="UP000054485">
    <property type="component" value="Unassembled WGS sequence"/>
</dbReference>
<keyword evidence="2" id="KW-1185">Reference proteome</keyword>
<evidence type="ECO:0000313" key="2">
    <source>
        <dbReference type="Proteomes" id="UP000054485"/>
    </source>
</evidence>
<accession>A0A0C9ZQJ8</accession>
<protein>
    <submittedName>
        <fullName evidence="1">Uncharacterized protein</fullName>
    </submittedName>
</protein>
<dbReference type="InParanoid" id="A0A0C9ZQJ8"/>